<comment type="caution">
    <text evidence="1">The sequence shown here is derived from an EMBL/GenBank/DDBJ whole genome shotgun (WGS) entry which is preliminary data.</text>
</comment>
<sequence>MDGFNSVSSAVREELSNIFLEFLDLVGEANNIRKAHDRHVKLFLHGRANSQGKKHNAEDCLPGNGLQVMVCNKRGHKSLKHQCGQWNPGYPQQPAAYSGYSTSYAPQPAAYNAYPPAYPMQAAPQQSYVQPTAAATAAPLQQAASAPEAYCGTYY</sequence>
<protein>
    <submittedName>
        <fullName evidence="1">Uncharacterized protein</fullName>
    </submittedName>
</protein>
<organism evidence="1 2">
    <name type="scientific">Melastoma candidum</name>
    <dbReference type="NCBI Taxonomy" id="119954"/>
    <lineage>
        <taxon>Eukaryota</taxon>
        <taxon>Viridiplantae</taxon>
        <taxon>Streptophyta</taxon>
        <taxon>Embryophyta</taxon>
        <taxon>Tracheophyta</taxon>
        <taxon>Spermatophyta</taxon>
        <taxon>Magnoliopsida</taxon>
        <taxon>eudicotyledons</taxon>
        <taxon>Gunneridae</taxon>
        <taxon>Pentapetalae</taxon>
        <taxon>rosids</taxon>
        <taxon>malvids</taxon>
        <taxon>Myrtales</taxon>
        <taxon>Melastomataceae</taxon>
        <taxon>Melastomatoideae</taxon>
        <taxon>Melastomateae</taxon>
        <taxon>Melastoma</taxon>
    </lineage>
</organism>
<name>A0ACB9RJ98_9MYRT</name>
<gene>
    <name evidence="1" type="ORF">MLD38_016038</name>
</gene>
<accession>A0ACB9RJ98</accession>
<evidence type="ECO:0000313" key="2">
    <source>
        <dbReference type="Proteomes" id="UP001057402"/>
    </source>
</evidence>
<keyword evidence="2" id="KW-1185">Reference proteome</keyword>
<proteinExistence type="predicted"/>
<evidence type="ECO:0000313" key="1">
    <source>
        <dbReference type="EMBL" id="KAI4378578.1"/>
    </source>
</evidence>
<dbReference type="Proteomes" id="UP001057402">
    <property type="component" value="Chromosome 4"/>
</dbReference>
<reference evidence="2" key="1">
    <citation type="journal article" date="2023" name="Front. Plant Sci.">
        <title>Chromosomal-level genome assembly of Melastoma candidum provides insights into trichome evolution.</title>
        <authorList>
            <person name="Zhong Y."/>
            <person name="Wu W."/>
            <person name="Sun C."/>
            <person name="Zou P."/>
            <person name="Liu Y."/>
            <person name="Dai S."/>
            <person name="Zhou R."/>
        </authorList>
    </citation>
    <scope>NUCLEOTIDE SEQUENCE [LARGE SCALE GENOMIC DNA]</scope>
</reference>
<dbReference type="EMBL" id="CM042883">
    <property type="protein sequence ID" value="KAI4378578.1"/>
    <property type="molecule type" value="Genomic_DNA"/>
</dbReference>